<evidence type="ECO:0000313" key="1">
    <source>
        <dbReference type="EMBL" id="CAG6584927.1"/>
    </source>
</evidence>
<accession>A0A8D8KBU7</accession>
<sequence length="105" mass="12063">MGTLVFLHSLYRLNKQQPRLLFRAFRLDRFYCFSLGGKTASTTYRPMAPNRSIISHSTRVRRDRCFQRGRRSGQHHSPVFVVLVPLEVGVSARWRWSSIGGAAPS</sequence>
<reference evidence="1" key="1">
    <citation type="submission" date="2021-05" db="EMBL/GenBank/DDBJ databases">
        <authorList>
            <person name="Alioto T."/>
            <person name="Alioto T."/>
            <person name="Gomez Garrido J."/>
        </authorList>
    </citation>
    <scope>NUCLEOTIDE SEQUENCE</scope>
</reference>
<dbReference type="AlphaFoldDB" id="A0A8D8KBU7"/>
<organism evidence="1">
    <name type="scientific">Culex pipiens</name>
    <name type="common">House mosquito</name>
    <dbReference type="NCBI Taxonomy" id="7175"/>
    <lineage>
        <taxon>Eukaryota</taxon>
        <taxon>Metazoa</taxon>
        <taxon>Ecdysozoa</taxon>
        <taxon>Arthropoda</taxon>
        <taxon>Hexapoda</taxon>
        <taxon>Insecta</taxon>
        <taxon>Pterygota</taxon>
        <taxon>Neoptera</taxon>
        <taxon>Endopterygota</taxon>
        <taxon>Diptera</taxon>
        <taxon>Nematocera</taxon>
        <taxon>Culicoidea</taxon>
        <taxon>Culicidae</taxon>
        <taxon>Culicinae</taxon>
        <taxon>Culicini</taxon>
        <taxon>Culex</taxon>
        <taxon>Culex</taxon>
    </lineage>
</organism>
<name>A0A8D8KBU7_CULPI</name>
<dbReference type="EMBL" id="HBUE01207961">
    <property type="protein sequence ID" value="CAG6533053.1"/>
    <property type="molecule type" value="Transcribed_RNA"/>
</dbReference>
<dbReference type="EMBL" id="HBUE01314289">
    <property type="protein sequence ID" value="CAG6584927.1"/>
    <property type="molecule type" value="Transcribed_RNA"/>
</dbReference>
<proteinExistence type="predicted"/>
<protein>
    <submittedName>
        <fullName evidence="1">(northern house mosquito) hypothetical protein</fullName>
    </submittedName>
</protein>